<accession>A0A8H5GWK4</accession>
<dbReference type="AlphaFoldDB" id="A0A8H5GWK4"/>
<feature type="region of interest" description="Disordered" evidence="1">
    <location>
        <begin position="45"/>
        <end position="66"/>
    </location>
</feature>
<keyword evidence="3" id="KW-1185">Reference proteome</keyword>
<proteinExistence type="predicted"/>
<dbReference type="EMBL" id="JAACJM010000005">
    <property type="protein sequence ID" value="KAF5372616.1"/>
    <property type="molecule type" value="Genomic_DNA"/>
</dbReference>
<dbReference type="Proteomes" id="UP000559256">
    <property type="component" value="Unassembled WGS sequence"/>
</dbReference>
<comment type="caution">
    <text evidence="2">The sequence shown here is derived from an EMBL/GenBank/DDBJ whole genome shotgun (WGS) entry which is preliminary data.</text>
</comment>
<evidence type="ECO:0000313" key="3">
    <source>
        <dbReference type="Proteomes" id="UP000559256"/>
    </source>
</evidence>
<sequence>MSTVPELTGPNYTVWASKSKSWLQSQGISYVLNTLCPGTVTITDTGTQTAPADPATPAAGSDDGSGDTAPLTHFFTITGGEAIDWDKDNDKAMGVIKLCVTQAIGLKLNDIDTAREMWTLLKDLYGKPGAAEVFQNFKWAMNVKIPRNTHPGTAIDLIKMYLTQINNAGKNTLIPMYLQ</sequence>
<evidence type="ECO:0000313" key="2">
    <source>
        <dbReference type="EMBL" id="KAF5372616.1"/>
    </source>
</evidence>
<dbReference type="OrthoDB" id="3032860at2759"/>
<name>A0A8H5GWK4_9AGAR</name>
<gene>
    <name evidence="2" type="ORF">D9758_005241</name>
</gene>
<feature type="compositionally biased region" description="Low complexity" evidence="1">
    <location>
        <begin position="45"/>
        <end position="62"/>
    </location>
</feature>
<evidence type="ECO:0000256" key="1">
    <source>
        <dbReference type="SAM" id="MobiDB-lite"/>
    </source>
</evidence>
<reference evidence="2 3" key="1">
    <citation type="journal article" date="2020" name="ISME J.">
        <title>Uncovering the hidden diversity of litter-decomposition mechanisms in mushroom-forming fungi.</title>
        <authorList>
            <person name="Floudas D."/>
            <person name="Bentzer J."/>
            <person name="Ahren D."/>
            <person name="Johansson T."/>
            <person name="Persson P."/>
            <person name="Tunlid A."/>
        </authorList>
    </citation>
    <scope>NUCLEOTIDE SEQUENCE [LARGE SCALE GENOMIC DNA]</scope>
    <source>
        <strain evidence="2 3">CBS 291.85</strain>
    </source>
</reference>
<organism evidence="2 3">
    <name type="scientific">Tetrapyrgos nigripes</name>
    <dbReference type="NCBI Taxonomy" id="182062"/>
    <lineage>
        <taxon>Eukaryota</taxon>
        <taxon>Fungi</taxon>
        <taxon>Dikarya</taxon>
        <taxon>Basidiomycota</taxon>
        <taxon>Agaricomycotina</taxon>
        <taxon>Agaricomycetes</taxon>
        <taxon>Agaricomycetidae</taxon>
        <taxon>Agaricales</taxon>
        <taxon>Marasmiineae</taxon>
        <taxon>Marasmiaceae</taxon>
        <taxon>Tetrapyrgos</taxon>
    </lineage>
</organism>
<protein>
    <submittedName>
        <fullName evidence="2">Uncharacterized protein</fullName>
    </submittedName>
</protein>